<name>A0ABQ4RB91_9HYPH</name>
<evidence type="ECO:0008006" key="4">
    <source>
        <dbReference type="Google" id="ProtNLM"/>
    </source>
</evidence>
<dbReference type="EMBL" id="BPQH01000048">
    <property type="protein sequence ID" value="GJD54051.1"/>
    <property type="molecule type" value="Genomic_DNA"/>
</dbReference>
<reference evidence="2" key="2">
    <citation type="submission" date="2021-08" db="EMBL/GenBank/DDBJ databases">
        <authorList>
            <person name="Tani A."/>
            <person name="Ola A."/>
            <person name="Ogura Y."/>
            <person name="Katsura K."/>
            <person name="Hayashi T."/>
        </authorList>
    </citation>
    <scope>NUCLEOTIDE SEQUENCE</scope>
    <source>
        <strain evidence="2">KCTC 52305</strain>
    </source>
</reference>
<comment type="caution">
    <text evidence="2">The sequence shown here is derived from an EMBL/GenBank/DDBJ whole genome shotgun (WGS) entry which is preliminary data.</text>
</comment>
<dbReference type="Proteomes" id="UP001055167">
    <property type="component" value="Unassembled WGS sequence"/>
</dbReference>
<protein>
    <recommendedName>
        <fullName evidence="4">Translation initiation factor 2</fullName>
    </recommendedName>
</protein>
<feature type="compositionally biased region" description="Low complexity" evidence="1">
    <location>
        <begin position="84"/>
        <end position="98"/>
    </location>
</feature>
<accession>A0ABQ4RB91</accession>
<sequence>MIAPATGCSSNVVRARSPTAGASFTGAIRIVATSRSASGPPAPPAPSSTVRIVSVTASVAFVGGVKTGAEAERKALRASRVPDSVSAPVPLPATVTPPDGIAASAPASTVRVTVRVPAPASASATDKPSSGSVASSCPVKAGGSPFTGASFTGATVPVTCPMERAVPSESV</sequence>
<evidence type="ECO:0000256" key="1">
    <source>
        <dbReference type="SAM" id="MobiDB-lite"/>
    </source>
</evidence>
<keyword evidence="3" id="KW-1185">Reference proteome</keyword>
<gene>
    <name evidence="2" type="ORF">OPKNFCMD_6831</name>
</gene>
<organism evidence="2 3">
    <name type="scientific">Methylobacterium crusticola</name>
    <dbReference type="NCBI Taxonomy" id="1697972"/>
    <lineage>
        <taxon>Bacteria</taxon>
        <taxon>Pseudomonadati</taxon>
        <taxon>Pseudomonadota</taxon>
        <taxon>Alphaproteobacteria</taxon>
        <taxon>Hyphomicrobiales</taxon>
        <taxon>Methylobacteriaceae</taxon>
        <taxon>Methylobacterium</taxon>
    </lineage>
</organism>
<reference evidence="2" key="1">
    <citation type="journal article" date="2021" name="Front. Microbiol.">
        <title>Comprehensive Comparative Genomics and Phenotyping of Methylobacterium Species.</title>
        <authorList>
            <person name="Alessa O."/>
            <person name="Ogura Y."/>
            <person name="Fujitani Y."/>
            <person name="Takami H."/>
            <person name="Hayashi T."/>
            <person name="Sahin N."/>
            <person name="Tani A."/>
        </authorList>
    </citation>
    <scope>NUCLEOTIDE SEQUENCE</scope>
    <source>
        <strain evidence="2">KCTC 52305</strain>
    </source>
</reference>
<evidence type="ECO:0000313" key="3">
    <source>
        <dbReference type="Proteomes" id="UP001055167"/>
    </source>
</evidence>
<proteinExistence type="predicted"/>
<feature type="region of interest" description="Disordered" evidence="1">
    <location>
        <begin position="78"/>
        <end position="100"/>
    </location>
</feature>
<evidence type="ECO:0000313" key="2">
    <source>
        <dbReference type="EMBL" id="GJD54051.1"/>
    </source>
</evidence>